<dbReference type="PROSITE" id="PS00962">
    <property type="entry name" value="RIBOSOMAL_S2_1"/>
    <property type="match status" value="1"/>
</dbReference>
<dbReference type="InterPro" id="IPR005706">
    <property type="entry name" value="Ribosomal_uS2_bac/mit/plastid"/>
</dbReference>
<proteinExistence type="inferred from homology"/>
<keyword evidence="3 5" id="KW-0687">Ribonucleoprotein</keyword>
<dbReference type="PANTHER" id="PTHR12534:SF0">
    <property type="entry name" value="SMALL RIBOSOMAL SUBUNIT PROTEIN US2M"/>
    <property type="match status" value="1"/>
</dbReference>
<keyword evidence="7" id="KW-1185">Reference proteome</keyword>
<keyword evidence="2 5" id="KW-0689">Ribosomal protein</keyword>
<dbReference type="Gene3D" id="1.10.287.610">
    <property type="entry name" value="Helix hairpin bin"/>
    <property type="match status" value="1"/>
</dbReference>
<sequence>MNNIPISDLFNSKVHFGHLKRFVSPKMFKYIYCMNNKISIINLDLTLKMLNEALVFVGNVIKNNGVILFVGTKKQARKLIKEYAEKMNMPYVNFRWLGGLLTNYKTIKNSIDKLKELEIKLSSNNENKFTKKEGLILNRKLNKLKLSLEGIRNMDKLPDVLFIIDVNYESIALLEANRLSIPVIGIVDTNSNPDLVTYVIPGNDDSTDAIKFYLETFYNFIIFSKKI</sequence>
<protein>
    <recommendedName>
        <fullName evidence="4 5">Small ribosomal subunit protein uS2</fullName>
    </recommendedName>
</protein>
<evidence type="ECO:0000256" key="5">
    <source>
        <dbReference type="HAMAP-Rule" id="MF_00291"/>
    </source>
</evidence>
<evidence type="ECO:0000256" key="1">
    <source>
        <dbReference type="ARBA" id="ARBA00006242"/>
    </source>
</evidence>
<dbReference type="KEGG" id="acil:ESZ_00270"/>
<dbReference type="NCBIfam" id="TIGR01011">
    <property type="entry name" value="rpsB_bact"/>
    <property type="match status" value="1"/>
</dbReference>
<dbReference type="EMBL" id="LR794158">
    <property type="protein sequence ID" value="CAB3976461.1"/>
    <property type="molecule type" value="Genomic_DNA"/>
</dbReference>
<reference evidence="6 7" key="1">
    <citation type="submission" date="2020-04" db="EMBL/GenBank/DDBJ databases">
        <authorList>
            <person name="Graf S J."/>
        </authorList>
    </citation>
    <scope>NUCLEOTIDE SEQUENCE [LARGE SCALE GENOMIC DNA]</scope>
    <source>
        <strain evidence="6">1</strain>
    </source>
</reference>
<evidence type="ECO:0000313" key="6">
    <source>
        <dbReference type="EMBL" id="CAB3976461.1"/>
    </source>
</evidence>
<comment type="similarity">
    <text evidence="1 5">Belongs to the universal ribosomal protein uS2 family.</text>
</comment>
<evidence type="ECO:0000256" key="2">
    <source>
        <dbReference type="ARBA" id="ARBA00022980"/>
    </source>
</evidence>
<dbReference type="RefSeq" id="WP_176604988.1">
    <property type="nucleotide sequence ID" value="NZ_LR794158.1"/>
</dbReference>
<dbReference type="CDD" id="cd01425">
    <property type="entry name" value="RPS2"/>
    <property type="match status" value="1"/>
</dbReference>
<dbReference type="Pfam" id="PF00318">
    <property type="entry name" value="Ribosomal_S2"/>
    <property type="match status" value="1"/>
</dbReference>
<gene>
    <name evidence="5 6" type="primary">rpsB</name>
    <name evidence="6" type="ORF">ESZ_00270</name>
</gene>
<evidence type="ECO:0000256" key="4">
    <source>
        <dbReference type="ARBA" id="ARBA00035256"/>
    </source>
</evidence>
<dbReference type="GO" id="GO:0003735">
    <property type="term" value="F:structural constituent of ribosome"/>
    <property type="evidence" value="ECO:0007669"/>
    <property type="project" value="InterPro"/>
</dbReference>
<dbReference type="GO" id="GO:0006412">
    <property type="term" value="P:translation"/>
    <property type="evidence" value="ECO:0007669"/>
    <property type="project" value="UniProtKB-UniRule"/>
</dbReference>
<dbReference type="InterPro" id="IPR018130">
    <property type="entry name" value="Ribosomal_uS2_CS"/>
</dbReference>
<dbReference type="InterPro" id="IPR023591">
    <property type="entry name" value="Ribosomal_uS2_flav_dom_sf"/>
</dbReference>
<dbReference type="Proteomes" id="UP000509549">
    <property type="component" value="Chromosome"/>
</dbReference>
<dbReference type="HAMAP" id="MF_00291_B">
    <property type="entry name" value="Ribosomal_uS2_B"/>
    <property type="match status" value="1"/>
</dbReference>
<accession>A0A6J5JXZ8</accession>
<evidence type="ECO:0000313" key="7">
    <source>
        <dbReference type="Proteomes" id="UP000509549"/>
    </source>
</evidence>
<dbReference type="SUPFAM" id="SSF52313">
    <property type="entry name" value="Ribosomal protein S2"/>
    <property type="match status" value="1"/>
</dbReference>
<dbReference type="PRINTS" id="PR00395">
    <property type="entry name" value="RIBOSOMALS2"/>
</dbReference>
<dbReference type="InterPro" id="IPR001865">
    <property type="entry name" value="Ribosomal_uS2"/>
</dbReference>
<dbReference type="AlphaFoldDB" id="A0A6J5JXZ8"/>
<evidence type="ECO:0000256" key="3">
    <source>
        <dbReference type="ARBA" id="ARBA00023274"/>
    </source>
</evidence>
<name>A0A6J5JXZ8_9GAMM</name>
<dbReference type="PANTHER" id="PTHR12534">
    <property type="entry name" value="30S RIBOSOMAL PROTEIN S2 PROKARYOTIC AND ORGANELLAR"/>
    <property type="match status" value="1"/>
</dbReference>
<organism evidence="6 7">
    <name type="scientific">Candidatus Azoamicus ciliaticola</name>
    <dbReference type="NCBI Taxonomy" id="2652803"/>
    <lineage>
        <taxon>Bacteria</taxon>
        <taxon>Pseudomonadati</taxon>
        <taxon>Pseudomonadota</taxon>
        <taxon>Gammaproteobacteria</taxon>
        <taxon>Candidatus Azoamicaceae</taxon>
        <taxon>Candidatus Azoamicus</taxon>
    </lineage>
</organism>
<dbReference type="GO" id="GO:0022627">
    <property type="term" value="C:cytosolic small ribosomal subunit"/>
    <property type="evidence" value="ECO:0007669"/>
    <property type="project" value="TreeGrafter"/>
</dbReference>
<dbReference type="Gene3D" id="3.40.50.10490">
    <property type="entry name" value="Glucose-6-phosphate isomerase like protein, domain 1"/>
    <property type="match status" value="1"/>
</dbReference>